<feature type="compositionally biased region" description="Low complexity" evidence="9">
    <location>
        <begin position="39"/>
        <end position="89"/>
    </location>
</feature>
<dbReference type="Gene3D" id="2.40.160.110">
    <property type="match status" value="1"/>
</dbReference>
<protein>
    <submittedName>
        <fullName evidence="14">CD68 molecule</fullName>
    </submittedName>
</protein>
<dbReference type="AlphaFoldDB" id="A0A671URP8"/>
<dbReference type="GO" id="GO:0072594">
    <property type="term" value="P:establishment of protein localization to organelle"/>
    <property type="evidence" value="ECO:0007669"/>
    <property type="project" value="TreeGrafter"/>
</dbReference>
<dbReference type="GeneID" id="115589632"/>
<evidence type="ECO:0000256" key="6">
    <source>
        <dbReference type="ARBA" id="ARBA00023136"/>
    </source>
</evidence>
<dbReference type="Pfam" id="PF21222">
    <property type="entry name" value="Lamp2_2nd"/>
    <property type="match status" value="1"/>
</dbReference>
<dbReference type="OMA" id="TTKHPNT"/>
<evidence type="ECO:0000256" key="9">
    <source>
        <dbReference type="SAM" id="MobiDB-lite"/>
    </source>
</evidence>
<dbReference type="Ensembl" id="ENSSAUT00010018130.1">
    <property type="protein sequence ID" value="ENSSAUP00010017132.1"/>
    <property type="gene ID" value="ENSSAUG00010007870.1"/>
</dbReference>
<feature type="domain" description="Lysosome-associated membrane glycoprotein 2-like transmembrane" evidence="13">
    <location>
        <begin position="272"/>
        <end position="301"/>
    </location>
</feature>
<comment type="similarity">
    <text evidence="8">Belongs to the LAMP family.</text>
</comment>
<dbReference type="InterPro" id="IPR002000">
    <property type="entry name" value="Lysosome-assoc_membr_glycop"/>
</dbReference>
<dbReference type="InterPro" id="IPR048528">
    <property type="entry name" value="Lamp2-like_luminal"/>
</dbReference>
<proteinExistence type="inferred from homology"/>
<keyword evidence="3 11" id="KW-0732">Signal</keyword>
<feature type="signal peptide" evidence="11">
    <location>
        <begin position="1"/>
        <end position="21"/>
    </location>
</feature>
<keyword evidence="8" id="KW-1015">Disulfide bond</keyword>
<dbReference type="Proteomes" id="UP000472265">
    <property type="component" value="Chromosome 10"/>
</dbReference>
<accession>A0A671URP8</accession>
<name>A0A671URP8_SPAAU</name>
<dbReference type="CTD" id="968"/>
<dbReference type="GO" id="GO:0005886">
    <property type="term" value="C:plasma membrane"/>
    <property type="evidence" value="ECO:0007669"/>
    <property type="project" value="TreeGrafter"/>
</dbReference>
<dbReference type="PANTHER" id="PTHR11506:SF2">
    <property type="entry name" value="MACROSIALIN"/>
    <property type="match status" value="1"/>
</dbReference>
<dbReference type="PANTHER" id="PTHR11506">
    <property type="entry name" value="LYSOSOME-ASSOCIATED MEMBRANE GLYCOPROTEIN"/>
    <property type="match status" value="1"/>
</dbReference>
<organism evidence="14 15">
    <name type="scientific">Sparus aurata</name>
    <name type="common">Gilthead sea bream</name>
    <dbReference type="NCBI Taxonomy" id="8175"/>
    <lineage>
        <taxon>Eukaryota</taxon>
        <taxon>Metazoa</taxon>
        <taxon>Chordata</taxon>
        <taxon>Craniata</taxon>
        <taxon>Vertebrata</taxon>
        <taxon>Euteleostomi</taxon>
        <taxon>Actinopterygii</taxon>
        <taxon>Neopterygii</taxon>
        <taxon>Teleostei</taxon>
        <taxon>Neoteleostei</taxon>
        <taxon>Acanthomorphata</taxon>
        <taxon>Eupercaria</taxon>
        <taxon>Spariformes</taxon>
        <taxon>Sparidae</taxon>
        <taxon>Sparus</taxon>
    </lineage>
</organism>
<evidence type="ECO:0000256" key="7">
    <source>
        <dbReference type="ARBA" id="ARBA00023180"/>
    </source>
</evidence>
<feature type="transmembrane region" description="Helical" evidence="10">
    <location>
        <begin position="270"/>
        <end position="291"/>
    </location>
</feature>
<keyword evidence="6 8" id="KW-0472">Membrane</keyword>
<comment type="subcellular location">
    <subcellularLocation>
        <location evidence="1">Endosome membrane</location>
        <topology evidence="1">Single-pass type I membrane protein</topology>
    </subcellularLocation>
    <subcellularLocation>
        <location evidence="8">Lysosome membrane</location>
        <topology evidence="8">Single-pass type I membrane protein</topology>
    </subcellularLocation>
</comment>
<keyword evidence="2 8" id="KW-0812">Transmembrane</keyword>
<evidence type="ECO:0000256" key="3">
    <source>
        <dbReference type="ARBA" id="ARBA00022729"/>
    </source>
</evidence>
<dbReference type="GO" id="GO:0005765">
    <property type="term" value="C:lysosomal membrane"/>
    <property type="evidence" value="ECO:0007669"/>
    <property type="project" value="UniProtKB-SubCell"/>
</dbReference>
<evidence type="ECO:0000256" key="2">
    <source>
        <dbReference type="ARBA" id="ARBA00022692"/>
    </source>
</evidence>
<comment type="caution">
    <text evidence="8">Lacks conserved residue(s) required for the propagation of feature annotation.</text>
</comment>
<dbReference type="OrthoDB" id="9428839at2759"/>
<dbReference type="RefSeq" id="XP_030286503.1">
    <property type="nucleotide sequence ID" value="XM_030430643.1"/>
</dbReference>
<evidence type="ECO:0000256" key="8">
    <source>
        <dbReference type="PROSITE-ProRule" id="PRU00740"/>
    </source>
</evidence>
<keyword evidence="5 10" id="KW-1133">Transmembrane helix</keyword>
<evidence type="ECO:0000256" key="5">
    <source>
        <dbReference type="ARBA" id="ARBA00022989"/>
    </source>
</evidence>
<dbReference type="PROSITE" id="PS51407">
    <property type="entry name" value="LAMP_3"/>
    <property type="match status" value="1"/>
</dbReference>
<gene>
    <name evidence="14" type="primary">LOC115589632</name>
</gene>
<evidence type="ECO:0000256" key="10">
    <source>
        <dbReference type="SAM" id="Phobius"/>
    </source>
</evidence>
<dbReference type="GO" id="GO:0031902">
    <property type="term" value="C:late endosome membrane"/>
    <property type="evidence" value="ECO:0007669"/>
    <property type="project" value="TreeGrafter"/>
</dbReference>
<keyword evidence="4" id="KW-0967">Endosome</keyword>
<dbReference type="InterPro" id="IPR048524">
    <property type="entry name" value="Lamp2-like_TM"/>
</dbReference>
<dbReference type="PRINTS" id="PR00336">
    <property type="entry name" value="LYSASSOCTDMP"/>
</dbReference>
<reference evidence="14" key="3">
    <citation type="submission" date="2025-09" db="UniProtKB">
        <authorList>
            <consortium name="Ensembl"/>
        </authorList>
    </citation>
    <scope>IDENTIFICATION</scope>
</reference>
<evidence type="ECO:0000256" key="1">
    <source>
        <dbReference type="ARBA" id="ARBA00004530"/>
    </source>
</evidence>
<feature type="chain" id="PRO_5025374151" evidence="11">
    <location>
        <begin position="22"/>
        <end position="303"/>
    </location>
</feature>
<reference evidence="14" key="2">
    <citation type="submission" date="2025-08" db="UniProtKB">
        <authorList>
            <consortium name="Ensembl"/>
        </authorList>
    </citation>
    <scope>IDENTIFICATION</scope>
</reference>
<reference evidence="14" key="1">
    <citation type="submission" date="2021-04" db="EMBL/GenBank/DDBJ databases">
        <authorList>
            <consortium name="Wellcome Sanger Institute Data Sharing"/>
        </authorList>
    </citation>
    <scope>NUCLEOTIDE SEQUENCE [LARGE SCALE GENOMIC DNA]</scope>
</reference>
<feature type="region of interest" description="Disordered" evidence="9">
    <location>
        <begin position="22"/>
        <end position="108"/>
    </location>
</feature>
<feature type="domain" description="Lysosome-associated membrane glycoprotein 2-like luminal" evidence="12">
    <location>
        <begin position="108"/>
        <end position="249"/>
    </location>
</feature>
<dbReference type="GeneTree" id="ENSGT00950000182899"/>
<evidence type="ECO:0000259" key="12">
    <source>
        <dbReference type="Pfam" id="PF01299"/>
    </source>
</evidence>
<dbReference type="InParanoid" id="A0A671URP8"/>
<keyword evidence="8" id="KW-0458">Lysosome</keyword>
<feature type="compositionally biased region" description="Pro residues" evidence="9">
    <location>
        <begin position="90"/>
        <end position="102"/>
    </location>
</feature>
<dbReference type="Pfam" id="PF01299">
    <property type="entry name" value="Lamp2-like_luminal"/>
    <property type="match status" value="1"/>
</dbReference>
<evidence type="ECO:0000313" key="14">
    <source>
        <dbReference type="Ensembl" id="ENSSAUP00010017132.1"/>
    </source>
</evidence>
<keyword evidence="7" id="KW-0325">Glycoprotein</keyword>
<evidence type="ECO:0000259" key="13">
    <source>
        <dbReference type="Pfam" id="PF21222"/>
    </source>
</evidence>
<keyword evidence="15" id="KW-1185">Reference proteome</keyword>
<evidence type="ECO:0000256" key="11">
    <source>
        <dbReference type="SAM" id="SignalP"/>
    </source>
</evidence>
<dbReference type="FunCoup" id="A0A671URP8">
    <property type="interactions" value="314"/>
</dbReference>
<evidence type="ECO:0000313" key="15">
    <source>
        <dbReference type="Proteomes" id="UP000472265"/>
    </source>
</evidence>
<sequence length="303" mass="32578">MKRTALFVFVAVCALSALSLAEDKSKPSATMSPPGEFGKTTTQSPSTTTHTPNTTTHAPNTTTHAPNTTTHAPNTTTHAPNTTTSKPTTTPKPPITPSPTPTAPTKMTVGNYTLKNKAGICLMAKMALQIRLATSKPNGTFIVQPNKTSATGNCDERKANLTLTFPEGHITFMFNKSTEDNMGYVNALYFNISYPLSAGGNGRYTAKNESVHLFAAKIGNSYSCKNESLFMGNGLYLDVTQSQMQAFNLTKSGEFGRPDKCAADQPDYRVAIAVGVVLLVLILIVVVVYLVGRRRRTDGYQSL</sequence>
<feature type="disulfide bond" evidence="8">
    <location>
        <begin position="224"/>
        <end position="261"/>
    </location>
</feature>
<evidence type="ECO:0000256" key="4">
    <source>
        <dbReference type="ARBA" id="ARBA00022753"/>
    </source>
</evidence>